<organism evidence="2 3">
    <name type="scientific">Trichophyton verrucosum (strain HKI 0517)</name>
    <dbReference type="NCBI Taxonomy" id="663202"/>
    <lineage>
        <taxon>Eukaryota</taxon>
        <taxon>Fungi</taxon>
        <taxon>Dikarya</taxon>
        <taxon>Ascomycota</taxon>
        <taxon>Pezizomycotina</taxon>
        <taxon>Eurotiomycetes</taxon>
        <taxon>Eurotiomycetidae</taxon>
        <taxon>Onygenales</taxon>
        <taxon>Arthrodermataceae</taxon>
        <taxon>Trichophyton</taxon>
    </lineage>
</organism>
<accession>D4DHX9</accession>
<gene>
    <name evidence="2" type="ORF">TRV_06786</name>
</gene>
<dbReference type="EMBL" id="ACYE01000389">
    <property type="protein sequence ID" value="EFE38535.1"/>
    <property type="molecule type" value="Genomic_DNA"/>
</dbReference>
<reference evidence="3" key="1">
    <citation type="journal article" date="2011" name="Genome Biol.">
        <title>Comparative and functional genomics provide insights into the pathogenicity of dermatophytic fungi.</title>
        <authorList>
            <person name="Burmester A."/>
            <person name="Shelest E."/>
            <person name="Gloeckner G."/>
            <person name="Heddergott C."/>
            <person name="Schindler S."/>
            <person name="Staib P."/>
            <person name="Heidel A."/>
            <person name="Felder M."/>
            <person name="Petzold A."/>
            <person name="Szafranski K."/>
            <person name="Feuermann M."/>
            <person name="Pedruzzi I."/>
            <person name="Priebe S."/>
            <person name="Groth M."/>
            <person name="Winkler R."/>
            <person name="Li W."/>
            <person name="Kniemeyer O."/>
            <person name="Schroeckh V."/>
            <person name="Hertweck C."/>
            <person name="Hube B."/>
            <person name="White T.C."/>
            <person name="Platzer M."/>
            <person name="Guthke R."/>
            <person name="Heitman J."/>
            <person name="Woestemeyer J."/>
            <person name="Zipfel P.F."/>
            <person name="Monod M."/>
            <person name="Brakhage A.A."/>
        </authorList>
    </citation>
    <scope>NUCLEOTIDE SEQUENCE [LARGE SCALE GENOMIC DNA]</scope>
    <source>
        <strain evidence="3">HKI 0517</strain>
    </source>
</reference>
<dbReference type="CDD" id="cd02440">
    <property type="entry name" value="AdoMet_MTases"/>
    <property type="match status" value="1"/>
</dbReference>
<dbReference type="InterPro" id="IPR019410">
    <property type="entry name" value="Methyltransf_16"/>
</dbReference>
<evidence type="ECO:0000313" key="2">
    <source>
        <dbReference type="EMBL" id="EFE38535.1"/>
    </source>
</evidence>
<dbReference type="Pfam" id="PF10294">
    <property type="entry name" value="Methyltransf_16"/>
    <property type="match status" value="1"/>
</dbReference>
<dbReference type="Proteomes" id="UP000008383">
    <property type="component" value="Unassembled WGS sequence"/>
</dbReference>
<dbReference type="HOGENOM" id="CLU_036731_0_0_1"/>
<comment type="caution">
    <text evidence="2">The sequence shown here is derived from an EMBL/GenBank/DDBJ whole genome shotgun (WGS) entry which is preliminary data.</text>
</comment>
<dbReference type="AlphaFoldDB" id="D4DHX9"/>
<dbReference type="SUPFAM" id="SSF53335">
    <property type="entry name" value="S-adenosyl-L-methionine-dependent methyltransferases"/>
    <property type="match status" value="1"/>
</dbReference>
<protein>
    <recommendedName>
        <fullName evidence="4">Methyltransferase</fullName>
    </recommendedName>
</protein>
<dbReference type="Gene3D" id="3.40.50.150">
    <property type="entry name" value="Vaccinia Virus protein VP39"/>
    <property type="match status" value="1"/>
</dbReference>
<dbReference type="RefSeq" id="XP_003019180.1">
    <property type="nucleotide sequence ID" value="XM_003019134.1"/>
</dbReference>
<dbReference type="GeneID" id="9577177"/>
<dbReference type="KEGG" id="tve:TRV_06786"/>
<dbReference type="PANTHER" id="PTHR14614">
    <property type="entry name" value="HEPATOCELLULAR CARCINOMA-ASSOCIATED ANTIGEN"/>
    <property type="match status" value="1"/>
</dbReference>
<dbReference type="GO" id="GO:0005829">
    <property type="term" value="C:cytosol"/>
    <property type="evidence" value="ECO:0007669"/>
    <property type="project" value="TreeGrafter"/>
</dbReference>
<dbReference type="PANTHER" id="PTHR14614:SF132">
    <property type="entry name" value="PROTEIN-LYSINE METHYLTRANSFERASE C42C1.13"/>
    <property type="match status" value="1"/>
</dbReference>
<proteinExistence type="predicted"/>
<evidence type="ECO:0000313" key="3">
    <source>
        <dbReference type="Proteomes" id="UP000008383"/>
    </source>
</evidence>
<dbReference type="OrthoDB" id="413520at2759"/>
<feature type="region of interest" description="Disordered" evidence="1">
    <location>
        <begin position="38"/>
        <end position="58"/>
    </location>
</feature>
<evidence type="ECO:0008006" key="4">
    <source>
        <dbReference type="Google" id="ProtNLM"/>
    </source>
</evidence>
<dbReference type="InterPro" id="IPR029063">
    <property type="entry name" value="SAM-dependent_MTases_sf"/>
</dbReference>
<keyword evidence="3" id="KW-1185">Reference proteome</keyword>
<dbReference type="GO" id="GO:0008757">
    <property type="term" value="F:S-adenosylmethionine-dependent methyltransferase activity"/>
    <property type="evidence" value="ECO:0007669"/>
    <property type="project" value="UniProtKB-ARBA"/>
</dbReference>
<name>D4DHX9_TRIVH</name>
<evidence type="ECO:0000256" key="1">
    <source>
        <dbReference type="SAM" id="MobiDB-lite"/>
    </source>
</evidence>
<sequence>MSTSSLQKRHVGGLTSLDYISTLLFLFLVSKRQKEEAKLANNNNNNNKLASTRRRRRRLREERDYASLCSIKTLVTLTTDLGDSFLAEEVELRASVLRVDSDNDSRKNDRHTVQCIKQKNFIWPAASRQLLIAIDGLQLDLRRHAVQLHVGPADRGHQPGPDDDFAVSSAIPTVISAWSPPFGGSESPQADKLALRWLRTRCPAEVRIWEETGNNLARHIWYDFEDSIINYQPPFFPCIHSSSFLCIIYSMALSNLYRDASLAWLMLFQETLSPVVVAADGDDGKATSPFLMFKDLIRQNDNKSHFNVIELGAGCGIVGIALAQSLTDCSVLLTDLEEVRDIVSRNINMSYPAAGSKIDFQVLDWEASVPSRISGQQYDLIVVSDCTYNSDSLPALVDTMAALVERSPKAAIIVALKRRHESEAVFFELMHRARLDVCSKTHIQLPSVCSDERVDIEIHCFRSSPFSLR</sequence>